<protein>
    <submittedName>
        <fullName evidence="6">DNA-binding transcriptional regulator, MarR family</fullName>
    </submittedName>
</protein>
<sequence>MTSRPRHPKLSDATPGGPAGHDIGSHDDEPPRLDLGQFLPYRLNSLADRISQALSRIYGERFGITIAEWRVLAWLSHREELTAKQIGEHTRMDKAKVSRAIQALEGRTLIRRTQSAQDQRVQYLHLTQQGEALLSELIPQARAWEDELLATLSSEEYRDLLATMAKLERQLTHLER</sequence>
<dbReference type="InterPro" id="IPR036390">
    <property type="entry name" value="WH_DNA-bd_sf"/>
</dbReference>
<keyword evidence="2 6" id="KW-0238">DNA-binding</keyword>
<dbReference type="GO" id="GO:0003677">
    <property type="term" value="F:DNA binding"/>
    <property type="evidence" value="ECO:0007669"/>
    <property type="project" value="UniProtKB-KW"/>
</dbReference>
<dbReference type="PANTHER" id="PTHR35790">
    <property type="entry name" value="HTH-TYPE TRANSCRIPTIONAL REGULATOR PCHR"/>
    <property type="match status" value="1"/>
</dbReference>
<dbReference type="GO" id="GO:0003700">
    <property type="term" value="F:DNA-binding transcription factor activity"/>
    <property type="evidence" value="ECO:0007669"/>
    <property type="project" value="InterPro"/>
</dbReference>
<dbReference type="InterPro" id="IPR052067">
    <property type="entry name" value="Metal_resp_HTH_trans_reg"/>
</dbReference>
<evidence type="ECO:0000256" key="3">
    <source>
        <dbReference type="ARBA" id="ARBA00023163"/>
    </source>
</evidence>
<dbReference type="RefSeq" id="WP_092528525.1">
    <property type="nucleotide sequence ID" value="NZ_FNCI01000017.1"/>
</dbReference>
<accession>A0A1G7UZK7</accession>
<dbReference type="PRINTS" id="PR00598">
    <property type="entry name" value="HTHMARR"/>
</dbReference>
<dbReference type="PROSITE" id="PS50995">
    <property type="entry name" value="HTH_MARR_2"/>
    <property type="match status" value="1"/>
</dbReference>
<feature type="region of interest" description="Disordered" evidence="4">
    <location>
        <begin position="1"/>
        <end position="31"/>
    </location>
</feature>
<dbReference type="AlphaFoldDB" id="A0A1G7UZK7"/>
<dbReference type="Gene3D" id="1.10.10.10">
    <property type="entry name" value="Winged helix-like DNA-binding domain superfamily/Winged helix DNA-binding domain"/>
    <property type="match status" value="1"/>
</dbReference>
<evidence type="ECO:0000256" key="2">
    <source>
        <dbReference type="ARBA" id="ARBA00023125"/>
    </source>
</evidence>
<evidence type="ECO:0000256" key="4">
    <source>
        <dbReference type="SAM" id="MobiDB-lite"/>
    </source>
</evidence>
<feature type="domain" description="HTH marR-type" evidence="5">
    <location>
        <begin position="36"/>
        <end position="169"/>
    </location>
</feature>
<dbReference type="SUPFAM" id="SSF46785">
    <property type="entry name" value="Winged helix' DNA-binding domain"/>
    <property type="match status" value="1"/>
</dbReference>
<dbReference type="EMBL" id="FNCI01000017">
    <property type="protein sequence ID" value="SDG52559.1"/>
    <property type="molecule type" value="Genomic_DNA"/>
</dbReference>
<evidence type="ECO:0000313" key="7">
    <source>
        <dbReference type="Proteomes" id="UP000198641"/>
    </source>
</evidence>
<organism evidence="6 7">
    <name type="scientific">Onishia taeanensis</name>
    <dbReference type="NCBI Taxonomy" id="284577"/>
    <lineage>
        <taxon>Bacteria</taxon>
        <taxon>Pseudomonadati</taxon>
        <taxon>Pseudomonadota</taxon>
        <taxon>Gammaproteobacteria</taxon>
        <taxon>Oceanospirillales</taxon>
        <taxon>Halomonadaceae</taxon>
        <taxon>Onishia</taxon>
    </lineage>
</organism>
<dbReference type="InterPro" id="IPR036388">
    <property type="entry name" value="WH-like_DNA-bd_sf"/>
</dbReference>
<dbReference type="STRING" id="284577.SAMN05216571_11766"/>
<dbReference type="Proteomes" id="UP000198641">
    <property type="component" value="Unassembled WGS sequence"/>
</dbReference>
<reference evidence="6 7" key="1">
    <citation type="submission" date="2016-10" db="EMBL/GenBank/DDBJ databases">
        <authorList>
            <person name="de Groot N.N."/>
        </authorList>
    </citation>
    <scope>NUCLEOTIDE SEQUENCE [LARGE SCALE GENOMIC DNA]</scope>
    <source>
        <strain evidence="6 7">BH539</strain>
    </source>
</reference>
<gene>
    <name evidence="6" type="ORF">SAMN05216571_11766</name>
</gene>
<dbReference type="Pfam" id="PF12802">
    <property type="entry name" value="MarR_2"/>
    <property type="match status" value="1"/>
</dbReference>
<name>A0A1G7UZK7_9GAMM</name>
<evidence type="ECO:0000259" key="5">
    <source>
        <dbReference type="PROSITE" id="PS50995"/>
    </source>
</evidence>
<keyword evidence="7" id="KW-1185">Reference proteome</keyword>
<dbReference type="OrthoDB" id="8906692at2"/>
<evidence type="ECO:0000256" key="1">
    <source>
        <dbReference type="ARBA" id="ARBA00023015"/>
    </source>
</evidence>
<keyword evidence="1" id="KW-0805">Transcription regulation</keyword>
<dbReference type="PANTHER" id="PTHR35790:SF4">
    <property type="entry name" value="HTH-TYPE TRANSCRIPTIONAL REGULATOR PCHR"/>
    <property type="match status" value="1"/>
</dbReference>
<proteinExistence type="predicted"/>
<keyword evidence="3" id="KW-0804">Transcription</keyword>
<evidence type="ECO:0000313" key="6">
    <source>
        <dbReference type="EMBL" id="SDG52559.1"/>
    </source>
</evidence>
<dbReference type="InterPro" id="IPR000835">
    <property type="entry name" value="HTH_MarR-typ"/>
</dbReference>
<dbReference type="SMART" id="SM00347">
    <property type="entry name" value="HTH_MARR"/>
    <property type="match status" value="1"/>
</dbReference>